<dbReference type="InterPro" id="IPR019432">
    <property type="entry name" value="Acyltransferase_MbtK/IucB-like"/>
</dbReference>
<dbReference type="Proteomes" id="UP001183246">
    <property type="component" value="Unassembled WGS sequence"/>
</dbReference>
<dbReference type="PANTHER" id="PTHR31438:SF1">
    <property type="entry name" value="LYSINE N-ACYLTRANSFERASE C17G9.06C-RELATED"/>
    <property type="match status" value="1"/>
</dbReference>
<comment type="caution">
    <text evidence="6">The sequence shown here is derived from an EMBL/GenBank/DDBJ whole genome shotgun (WGS) entry which is preliminary data.</text>
</comment>
<proteinExistence type="predicted"/>
<evidence type="ECO:0000256" key="3">
    <source>
        <dbReference type="ARBA" id="ARBA00020586"/>
    </source>
</evidence>
<dbReference type="InterPro" id="IPR016181">
    <property type="entry name" value="Acyl_CoA_acyltransferase"/>
</dbReference>
<gene>
    <name evidence="6" type="ORF">RM590_23580</name>
</gene>
<dbReference type="GO" id="GO:0016746">
    <property type="term" value="F:acyltransferase activity"/>
    <property type="evidence" value="ECO:0007669"/>
    <property type="project" value="UniProtKB-KW"/>
</dbReference>
<dbReference type="Pfam" id="PF13523">
    <property type="entry name" value="Acetyltransf_8"/>
    <property type="match status" value="1"/>
</dbReference>
<accession>A0ABU2MV82</accession>
<dbReference type="SMART" id="SM01006">
    <property type="entry name" value="AlcB"/>
    <property type="match status" value="1"/>
</dbReference>
<feature type="domain" description="Acyltransferase MbtK/IucB-like conserved" evidence="5">
    <location>
        <begin position="19"/>
        <end position="66"/>
    </location>
</feature>
<evidence type="ECO:0000259" key="5">
    <source>
        <dbReference type="SMART" id="SM01006"/>
    </source>
</evidence>
<evidence type="ECO:0000256" key="4">
    <source>
        <dbReference type="ARBA" id="ARBA00031122"/>
    </source>
</evidence>
<protein>
    <recommendedName>
        <fullName evidence="3">Lysine N-acyltransferase MbtK</fullName>
    </recommendedName>
    <alternativeName>
        <fullName evidence="4">Mycobactin synthase protein K</fullName>
    </alternativeName>
</protein>
<sequence length="195" mass="21116">MSAIIFARQDDRLGEFSLTHVDPDADAELLHRWLTHPKSAFWLMQDAELADVRKEFSAIEAAASHDALLGLHNGRPAFLVERYDPAGEPVGATYPVQPGDVGMHFLVAPTDTPLHGFTLAVITTVMELLFADPATRRVVVEPDTRNKPVHALNAAVGFRVEGTVALPGKDALLSFCTREQFAEATAAASATSRSE</sequence>
<dbReference type="RefSeq" id="WP_311706680.1">
    <property type="nucleotide sequence ID" value="NZ_JAVREL010000014.1"/>
</dbReference>
<dbReference type="Gene3D" id="3.40.630.30">
    <property type="match status" value="1"/>
</dbReference>
<keyword evidence="6" id="KW-0012">Acyltransferase</keyword>
<evidence type="ECO:0000313" key="7">
    <source>
        <dbReference type="Proteomes" id="UP001183246"/>
    </source>
</evidence>
<evidence type="ECO:0000256" key="1">
    <source>
        <dbReference type="ARBA" id="ARBA00003818"/>
    </source>
</evidence>
<comment type="function">
    <text evidence="1">Acyltransferase required for the direct transfer of medium- to long-chain fatty acyl moieties from a carrier protein (MbtL) on to the epsilon-amino group of lysine residue in the mycobactin core.</text>
</comment>
<reference evidence="7" key="1">
    <citation type="submission" date="2023-07" db="EMBL/GenBank/DDBJ databases">
        <title>30 novel species of actinomycetes from the DSMZ collection.</title>
        <authorList>
            <person name="Nouioui I."/>
        </authorList>
    </citation>
    <scope>NUCLEOTIDE SEQUENCE [LARGE SCALE GENOMIC DNA]</scope>
    <source>
        <strain evidence="7">DSM 44938</strain>
    </source>
</reference>
<comment type="pathway">
    <text evidence="2">Siderophore biosynthesis; mycobactin biosynthesis.</text>
</comment>
<keyword evidence="6" id="KW-0808">Transferase</keyword>
<keyword evidence="7" id="KW-1185">Reference proteome</keyword>
<evidence type="ECO:0000256" key="2">
    <source>
        <dbReference type="ARBA" id="ARBA00005102"/>
    </source>
</evidence>
<dbReference type="SUPFAM" id="SSF55729">
    <property type="entry name" value="Acyl-CoA N-acyltransferases (Nat)"/>
    <property type="match status" value="1"/>
</dbReference>
<name>A0ABU2MV82_9ACTN</name>
<dbReference type="EMBL" id="JAVREL010000014">
    <property type="protein sequence ID" value="MDT0345557.1"/>
    <property type="molecule type" value="Genomic_DNA"/>
</dbReference>
<organism evidence="6 7">
    <name type="scientific">Streptomyces litchfieldiae</name>
    <dbReference type="NCBI Taxonomy" id="3075543"/>
    <lineage>
        <taxon>Bacteria</taxon>
        <taxon>Bacillati</taxon>
        <taxon>Actinomycetota</taxon>
        <taxon>Actinomycetes</taxon>
        <taxon>Kitasatosporales</taxon>
        <taxon>Streptomycetaceae</taxon>
        <taxon>Streptomyces</taxon>
    </lineage>
</organism>
<dbReference type="PANTHER" id="PTHR31438">
    <property type="entry name" value="LYSINE N-ACYLTRANSFERASE C17G9.06C-RELATED"/>
    <property type="match status" value="1"/>
</dbReference>
<evidence type="ECO:0000313" key="6">
    <source>
        <dbReference type="EMBL" id="MDT0345557.1"/>
    </source>
</evidence>